<accession>W2RDY5</accession>
<dbReference type="AlphaFoldDB" id="W2RDY5"/>
<organism evidence="1 2">
    <name type="scientific">Phytophthora nicotianae (strain INRA-310)</name>
    <name type="common">Phytophthora parasitica</name>
    <dbReference type="NCBI Taxonomy" id="761204"/>
    <lineage>
        <taxon>Eukaryota</taxon>
        <taxon>Sar</taxon>
        <taxon>Stramenopiles</taxon>
        <taxon>Oomycota</taxon>
        <taxon>Peronosporomycetes</taxon>
        <taxon>Peronosporales</taxon>
        <taxon>Peronosporaceae</taxon>
        <taxon>Phytophthora</taxon>
    </lineage>
</organism>
<dbReference type="GeneID" id="20189280"/>
<dbReference type="Proteomes" id="UP000018817">
    <property type="component" value="Unassembled WGS sequence"/>
</dbReference>
<dbReference type="EMBL" id="KI669561">
    <property type="protein sequence ID" value="ETN23643.1"/>
    <property type="molecule type" value="Genomic_DNA"/>
</dbReference>
<protein>
    <submittedName>
        <fullName evidence="1">Uncharacterized protein</fullName>
    </submittedName>
</protein>
<sequence length="100" mass="10946">MAILVWSTSNLAKPMAISSVVYITPAQADYTHDLSSLRASILRLRYSGHEIDFGPPDDALQTCLRTIEVRAPGLLAHDARQIPTAKGSGKLIKEERKEGD</sequence>
<name>W2RDY5_PHYN3</name>
<dbReference type="RefSeq" id="XP_008891127.1">
    <property type="nucleotide sequence ID" value="XM_008892879.1"/>
</dbReference>
<reference evidence="1 2" key="2">
    <citation type="submission" date="2013-11" db="EMBL/GenBank/DDBJ databases">
        <title>The Genome Sequence of Phytophthora parasitica INRA-310.</title>
        <authorList>
            <consortium name="The Broad Institute Genomics Platform"/>
            <person name="Russ C."/>
            <person name="Tyler B."/>
            <person name="Panabieres F."/>
            <person name="Shan W."/>
            <person name="Tripathy S."/>
            <person name="Grunwald N."/>
            <person name="Machado M."/>
            <person name="Johnson C.S."/>
            <person name="Arredondo F."/>
            <person name="Hong C."/>
            <person name="Coffey M."/>
            <person name="Young S.K."/>
            <person name="Zeng Q."/>
            <person name="Gargeya S."/>
            <person name="Fitzgerald M."/>
            <person name="Abouelleil A."/>
            <person name="Alvarado L."/>
            <person name="Chapman S.B."/>
            <person name="Gainer-Dewar J."/>
            <person name="Goldberg J."/>
            <person name="Griggs A."/>
            <person name="Gujja S."/>
            <person name="Hansen M."/>
            <person name="Howarth C."/>
            <person name="Imamovic A."/>
            <person name="Ireland A."/>
            <person name="Larimer J."/>
            <person name="McCowan C."/>
            <person name="Murphy C."/>
            <person name="Pearson M."/>
            <person name="Poon T.W."/>
            <person name="Priest M."/>
            <person name="Roberts A."/>
            <person name="Saif S."/>
            <person name="Shea T."/>
            <person name="Sykes S."/>
            <person name="Wortman J."/>
            <person name="Nusbaum C."/>
            <person name="Birren B."/>
        </authorList>
    </citation>
    <scope>NUCLEOTIDE SEQUENCE [LARGE SCALE GENOMIC DNA]</scope>
    <source>
        <strain evidence="1 2">INRA-310</strain>
    </source>
</reference>
<proteinExistence type="predicted"/>
<dbReference type="VEuPathDB" id="FungiDB:PPTG_20681"/>
<reference evidence="2" key="1">
    <citation type="submission" date="2011-12" db="EMBL/GenBank/DDBJ databases">
        <authorList>
            <consortium name="The Broad Institute Genome Sequencing Platform"/>
            <person name="Russ C."/>
            <person name="Tyler B."/>
            <person name="Panabieres F."/>
            <person name="Shan W."/>
            <person name="Tripathy S."/>
            <person name="Grunwald N."/>
            <person name="Machado M."/>
            <person name="Young S.K."/>
            <person name="Zeng Q."/>
            <person name="Gargeya S."/>
            <person name="Fitzgerald M."/>
            <person name="Haas B."/>
            <person name="Abouelleil A."/>
            <person name="Alvarado L."/>
            <person name="Arachchi H.M."/>
            <person name="Berlin A."/>
            <person name="Chapman S.B."/>
            <person name="Gearin G."/>
            <person name="Goldberg J."/>
            <person name="Griggs A."/>
            <person name="Gujja S."/>
            <person name="Hansen M."/>
            <person name="Heiman D."/>
            <person name="Howarth C."/>
            <person name="Larimer J."/>
            <person name="Lui A."/>
            <person name="MacDonald P.J.P."/>
            <person name="McCowen C."/>
            <person name="Montmayeur A."/>
            <person name="Murphy C."/>
            <person name="Neiman D."/>
            <person name="Pearson M."/>
            <person name="Priest M."/>
            <person name="Roberts A."/>
            <person name="Saif S."/>
            <person name="Shea T."/>
            <person name="Sisk P."/>
            <person name="Stolte C."/>
            <person name="Sykes S."/>
            <person name="Wortman J."/>
            <person name="Nusbaum C."/>
            <person name="Birren B."/>
        </authorList>
    </citation>
    <scope>NUCLEOTIDE SEQUENCE [LARGE SCALE GENOMIC DNA]</scope>
    <source>
        <strain evidence="2">INRA-310</strain>
    </source>
</reference>
<evidence type="ECO:0000313" key="2">
    <source>
        <dbReference type="Proteomes" id="UP000018817"/>
    </source>
</evidence>
<evidence type="ECO:0000313" key="1">
    <source>
        <dbReference type="EMBL" id="ETN23643.1"/>
    </source>
</evidence>
<gene>
    <name evidence="1" type="ORF">PPTG_20681</name>
</gene>